<dbReference type="STRING" id="37360.A0A0G4ILW4"/>
<reference evidence="10 12" key="2">
    <citation type="submission" date="2018-03" db="EMBL/GenBank/DDBJ databases">
        <authorList>
            <person name="Fogelqvist J."/>
        </authorList>
    </citation>
    <scope>NUCLEOTIDE SEQUENCE [LARGE SCALE GENOMIC DNA]</scope>
</reference>
<dbReference type="GO" id="GO:0000177">
    <property type="term" value="C:cytoplasmic exosome (RNase complex)"/>
    <property type="evidence" value="ECO:0007669"/>
    <property type="project" value="TreeGrafter"/>
</dbReference>
<dbReference type="OMA" id="YNTRIPK"/>
<evidence type="ECO:0000256" key="1">
    <source>
        <dbReference type="ARBA" id="ARBA00004496"/>
    </source>
</evidence>
<dbReference type="CDD" id="cd11367">
    <property type="entry name" value="RNase_PH_RRP42"/>
    <property type="match status" value="1"/>
</dbReference>
<name>A0A0G4ILW4_PLABS</name>
<evidence type="ECO:0000313" key="9">
    <source>
        <dbReference type="EMBL" id="CEO96085.1"/>
    </source>
</evidence>
<comment type="similarity">
    <text evidence="3">Belongs to the RNase PH family.</text>
</comment>
<dbReference type="OrthoDB" id="272245at2759"/>
<dbReference type="Pfam" id="PF01138">
    <property type="entry name" value="RNase_PH"/>
    <property type="match status" value="1"/>
</dbReference>
<dbReference type="GO" id="GO:0034476">
    <property type="term" value="P:U5 snRNA 3'-end processing"/>
    <property type="evidence" value="ECO:0007669"/>
    <property type="project" value="TreeGrafter"/>
</dbReference>
<dbReference type="InterPro" id="IPR036345">
    <property type="entry name" value="ExoRNase_PH_dom2_sf"/>
</dbReference>
<dbReference type="GO" id="GO:0034473">
    <property type="term" value="P:U1 snRNA 3'-end processing"/>
    <property type="evidence" value="ECO:0007669"/>
    <property type="project" value="TreeGrafter"/>
</dbReference>
<dbReference type="Pfam" id="PF03725">
    <property type="entry name" value="RNase_PH_C"/>
    <property type="match status" value="1"/>
</dbReference>
<reference evidence="9 11" key="1">
    <citation type="submission" date="2015-02" db="EMBL/GenBank/DDBJ databases">
        <authorList>
            <person name="Chooi Y.-H."/>
        </authorList>
    </citation>
    <scope>NUCLEOTIDE SEQUENCE [LARGE SCALE GENOMIC DNA]</scope>
    <source>
        <strain evidence="9">E3</strain>
    </source>
</reference>
<geneLocation type="mitochondrion" evidence="10"/>
<feature type="domain" description="Exoribonuclease phosphorolytic" evidence="8">
    <location>
        <begin position="195"/>
        <end position="259"/>
    </location>
</feature>
<dbReference type="PANTHER" id="PTHR11097:SF8">
    <property type="entry name" value="EXOSOME COMPLEX COMPONENT RRP42"/>
    <property type="match status" value="1"/>
</dbReference>
<feature type="domain" description="Exoribonuclease phosphorolytic" evidence="7">
    <location>
        <begin position="30"/>
        <end position="162"/>
    </location>
</feature>
<sequence>MFSLSKPESAFIEAGVEKGVRNDGRARLDYRSLHLETGVVPTAHGSARVRLDRTHVVVGVKLEVAEPAADAPDRGYIYCSVECSATASDMFMRQGSQDANTELTGAMQRFYESCLDLGALAIIPGRSVWAVFIDVEILDTDGSALDAASAGVRAAVRTAQVPCIHLVGSTDRDEGRDFEVSPDPIDSTRLPADLVPICVSMTKIGRCFIADATVQEELCMSAQVSVAVNANGDICGLVKMGSGSLTPAALSDAIVCAKEIGVQLISRIDAMIA</sequence>
<evidence type="ECO:0000313" key="12">
    <source>
        <dbReference type="Proteomes" id="UP000290189"/>
    </source>
</evidence>
<dbReference type="GO" id="GO:0016075">
    <property type="term" value="P:rRNA catabolic process"/>
    <property type="evidence" value="ECO:0007669"/>
    <property type="project" value="TreeGrafter"/>
</dbReference>
<dbReference type="InterPro" id="IPR015847">
    <property type="entry name" value="ExoRNase_PH_dom2"/>
</dbReference>
<evidence type="ECO:0000313" key="10">
    <source>
        <dbReference type="EMBL" id="SPQ93370.1"/>
    </source>
</evidence>
<organism evidence="9 11">
    <name type="scientific">Plasmodiophora brassicae</name>
    <name type="common">Clubroot disease agent</name>
    <dbReference type="NCBI Taxonomy" id="37360"/>
    <lineage>
        <taxon>Eukaryota</taxon>
        <taxon>Sar</taxon>
        <taxon>Rhizaria</taxon>
        <taxon>Endomyxa</taxon>
        <taxon>Phytomyxea</taxon>
        <taxon>Plasmodiophorida</taxon>
        <taxon>Plasmodiophoridae</taxon>
        <taxon>Plasmodiophora</taxon>
    </lineage>
</organism>
<accession>A0A0G4ILW4</accession>
<dbReference type="Proteomes" id="UP000290189">
    <property type="component" value="Unassembled WGS sequence"/>
</dbReference>
<protein>
    <recommendedName>
        <fullName evidence="6">Ribosomal RNA-processing protein 42</fullName>
    </recommendedName>
</protein>
<dbReference type="InterPro" id="IPR027408">
    <property type="entry name" value="PNPase/RNase_PH_dom_sf"/>
</dbReference>
<dbReference type="InterPro" id="IPR050590">
    <property type="entry name" value="Exosome_comp_Rrp42_subfam"/>
</dbReference>
<gene>
    <name evidence="9" type="ORF">PBRA_004775</name>
    <name evidence="10" type="ORF">PLBR_LOCUS585</name>
</gene>
<dbReference type="AlphaFoldDB" id="A0A0G4ILW4"/>
<dbReference type="EMBL" id="CDSF01000046">
    <property type="protein sequence ID" value="CEO96085.1"/>
    <property type="molecule type" value="Genomic_DNA"/>
</dbReference>
<keyword evidence="10" id="KW-0496">Mitochondrion</keyword>
<dbReference type="EMBL" id="OVEO01000001">
    <property type="protein sequence ID" value="SPQ93370.1"/>
    <property type="molecule type" value="Genomic_DNA"/>
</dbReference>
<dbReference type="GO" id="GO:0071035">
    <property type="term" value="P:nuclear polyadenylation-dependent rRNA catabolic process"/>
    <property type="evidence" value="ECO:0007669"/>
    <property type="project" value="TreeGrafter"/>
</dbReference>
<evidence type="ECO:0000256" key="3">
    <source>
        <dbReference type="ARBA" id="ARBA00006678"/>
    </source>
</evidence>
<dbReference type="GO" id="GO:0071028">
    <property type="term" value="P:nuclear mRNA surveillance"/>
    <property type="evidence" value="ECO:0007669"/>
    <property type="project" value="TreeGrafter"/>
</dbReference>
<keyword evidence="11" id="KW-1185">Reference proteome</keyword>
<dbReference type="GO" id="GO:0035925">
    <property type="term" value="F:mRNA 3'-UTR AU-rich region binding"/>
    <property type="evidence" value="ECO:0007669"/>
    <property type="project" value="TreeGrafter"/>
</dbReference>
<dbReference type="GO" id="GO:0071038">
    <property type="term" value="P:TRAMP-dependent tRNA surveillance pathway"/>
    <property type="evidence" value="ECO:0007669"/>
    <property type="project" value="TreeGrafter"/>
</dbReference>
<keyword evidence="4" id="KW-0963">Cytoplasm</keyword>
<dbReference type="GO" id="GO:0034475">
    <property type="term" value="P:U4 snRNA 3'-end processing"/>
    <property type="evidence" value="ECO:0007669"/>
    <property type="project" value="TreeGrafter"/>
</dbReference>
<dbReference type="InterPro" id="IPR020568">
    <property type="entry name" value="Ribosomal_Su5_D2-typ_SF"/>
</dbReference>
<dbReference type="SUPFAM" id="SSF55666">
    <property type="entry name" value="Ribonuclease PH domain 2-like"/>
    <property type="match status" value="1"/>
</dbReference>
<dbReference type="GO" id="GO:0000176">
    <property type="term" value="C:nuclear exosome (RNase complex)"/>
    <property type="evidence" value="ECO:0007669"/>
    <property type="project" value="TreeGrafter"/>
</dbReference>
<dbReference type="Gene3D" id="3.30.230.70">
    <property type="entry name" value="GHMP Kinase, N-terminal domain"/>
    <property type="match status" value="1"/>
</dbReference>
<evidence type="ECO:0000256" key="4">
    <source>
        <dbReference type="ARBA" id="ARBA00022490"/>
    </source>
</evidence>
<dbReference type="GO" id="GO:0000467">
    <property type="term" value="P:exonucleolytic trimming to generate mature 3'-end of 5.8S rRNA from tricistronic rRNA transcript (SSU-rRNA, 5.8S rRNA, LSU-rRNA)"/>
    <property type="evidence" value="ECO:0007669"/>
    <property type="project" value="TreeGrafter"/>
</dbReference>
<evidence type="ECO:0000313" key="11">
    <source>
        <dbReference type="Proteomes" id="UP000039324"/>
    </source>
</evidence>
<dbReference type="SUPFAM" id="SSF54211">
    <property type="entry name" value="Ribosomal protein S5 domain 2-like"/>
    <property type="match status" value="1"/>
</dbReference>
<proteinExistence type="inferred from homology"/>
<comment type="subcellular location">
    <subcellularLocation>
        <location evidence="1">Cytoplasm</location>
    </subcellularLocation>
    <subcellularLocation>
        <location evidence="2">Nucleus</location>
        <location evidence="2">Nucleolus</location>
    </subcellularLocation>
</comment>
<keyword evidence="5" id="KW-0271">Exosome</keyword>
<evidence type="ECO:0000256" key="2">
    <source>
        <dbReference type="ARBA" id="ARBA00004604"/>
    </source>
</evidence>
<evidence type="ECO:0000259" key="7">
    <source>
        <dbReference type="Pfam" id="PF01138"/>
    </source>
</evidence>
<evidence type="ECO:0000256" key="5">
    <source>
        <dbReference type="ARBA" id="ARBA00022835"/>
    </source>
</evidence>
<evidence type="ECO:0000256" key="6">
    <source>
        <dbReference type="ARBA" id="ARBA00042523"/>
    </source>
</evidence>
<dbReference type="PANTHER" id="PTHR11097">
    <property type="entry name" value="EXOSOME COMPLEX EXONUCLEASE RIBOSOMAL RNA PROCESSING PROTEIN"/>
    <property type="match status" value="1"/>
</dbReference>
<evidence type="ECO:0000259" key="8">
    <source>
        <dbReference type="Pfam" id="PF03725"/>
    </source>
</evidence>
<dbReference type="GO" id="GO:0005730">
    <property type="term" value="C:nucleolus"/>
    <property type="evidence" value="ECO:0007669"/>
    <property type="project" value="UniProtKB-SubCell"/>
</dbReference>
<dbReference type="Proteomes" id="UP000039324">
    <property type="component" value="Unassembled WGS sequence"/>
</dbReference>
<dbReference type="InterPro" id="IPR001247">
    <property type="entry name" value="ExoRNase_PH_dom1"/>
</dbReference>